<organism evidence="1 2">
    <name type="scientific">Tistrella mobilis</name>
    <dbReference type="NCBI Taxonomy" id="171437"/>
    <lineage>
        <taxon>Bacteria</taxon>
        <taxon>Pseudomonadati</taxon>
        <taxon>Pseudomonadota</taxon>
        <taxon>Alphaproteobacteria</taxon>
        <taxon>Geminicoccales</taxon>
        <taxon>Geminicoccaceae</taxon>
        <taxon>Tistrella</taxon>
    </lineage>
</organism>
<dbReference type="OrthoDB" id="9787738at2"/>
<dbReference type="RefSeq" id="WP_062763017.1">
    <property type="nucleotide sequence ID" value="NZ_CP121045.1"/>
</dbReference>
<comment type="caution">
    <text evidence="1">The sequence shown here is derived from an EMBL/GenBank/DDBJ whole genome shotgun (WGS) entry which is preliminary data.</text>
</comment>
<dbReference type="InterPro" id="IPR029063">
    <property type="entry name" value="SAM-dependent_MTases_sf"/>
</dbReference>
<dbReference type="GeneID" id="97242517"/>
<dbReference type="Pfam" id="PF13489">
    <property type="entry name" value="Methyltransf_23"/>
    <property type="match status" value="1"/>
</dbReference>
<sequence length="306" mass="30782">MTAPSPASPATYGSRAHWDGVHALLEDRALLEDGGSVRPKAAGALLDHMAAVADRLAGADGVVMDLGAGQGALARALAQPAPAHPASTQPGRLVIASDIAAGPLAAIRAPGIAGLVADAARPALKPGVVDLITCLRGLWTLPDPAGVLTAMAGLLAPGGHILVQLWDRPARCRLIGTGAALLGKVLPDLTRPAGEAGPFDIDPDGLAALAAPAGLELVAIEDGAATAEIGDAAGYWREFDALAETAAAARLRAPAALQARLDAALPGVLDRVLPRGDDAAVWQAPIAWHLCTLAPRMAPEPVTPTG</sequence>
<gene>
    <name evidence="1" type="ORF">AUP44_25185</name>
</gene>
<dbReference type="Gene3D" id="3.40.50.150">
    <property type="entry name" value="Vaccinia Virus protein VP39"/>
    <property type="match status" value="1"/>
</dbReference>
<evidence type="ECO:0000313" key="1">
    <source>
        <dbReference type="EMBL" id="KYO54452.1"/>
    </source>
</evidence>
<dbReference type="Proteomes" id="UP000075787">
    <property type="component" value="Unassembled WGS sequence"/>
</dbReference>
<evidence type="ECO:0000313" key="2">
    <source>
        <dbReference type="Proteomes" id="UP000075787"/>
    </source>
</evidence>
<name>A0A162LDJ6_9PROT</name>
<dbReference type="AlphaFoldDB" id="A0A162LDJ6"/>
<protein>
    <recommendedName>
        <fullName evidence="3">Methyltransferase type 11 domain-containing protein</fullName>
    </recommendedName>
</protein>
<dbReference type="EMBL" id="LPZR01000088">
    <property type="protein sequence ID" value="KYO54452.1"/>
    <property type="molecule type" value="Genomic_DNA"/>
</dbReference>
<dbReference type="CDD" id="cd02440">
    <property type="entry name" value="AdoMet_MTases"/>
    <property type="match status" value="1"/>
</dbReference>
<reference evidence="1 2" key="1">
    <citation type="submission" date="2015-12" db="EMBL/GenBank/DDBJ databases">
        <title>Genome sequence of Tistrella mobilis MCCC 1A02139.</title>
        <authorList>
            <person name="Lu L."/>
            <person name="Lai Q."/>
            <person name="Shao Z."/>
            <person name="Qian P."/>
        </authorList>
    </citation>
    <scope>NUCLEOTIDE SEQUENCE [LARGE SCALE GENOMIC DNA]</scope>
    <source>
        <strain evidence="1 2">MCCC 1A02139</strain>
    </source>
</reference>
<proteinExistence type="predicted"/>
<dbReference type="SUPFAM" id="SSF53335">
    <property type="entry name" value="S-adenosyl-L-methionine-dependent methyltransferases"/>
    <property type="match status" value="1"/>
</dbReference>
<accession>A0A162LDJ6</accession>
<evidence type="ECO:0008006" key="3">
    <source>
        <dbReference type="Google" id="ProtNLM"/>
    </source>
</evidence>